<evidence type="ECO:0000313" key="1">
    <source>
        <dbReference type="EMBL" id="ABK27095.1"/>
    </source>
</evidence>
<dbReference type="AlphaFoldDB" id="A9P2I4"/>
<proteinExistence type="evidence at transcript level"/>
<sequence length="247" mass="28174">MQNSEDISRAQFDILARLSRFERTLDFPQTEIEGFVNEGRAIDNNQRIIIRVVNAISRNIITTGLIYKTVNTGEAQEILKAITGKSRNLRSLIRLGDEDINLLQPAGTYPVSHLHTNLQIVSLYLQGLEEQIDQVVIPTAVPESTGTIGQQHPPVHDDDVLDNPIYDDYVLDNPIDDDDVLNKPIYDDYVLDNPINYDDVLNNPIYDDDVLDNLADDYPEYLRRDDDGDYSPLCSKDVLDSHEYYYD</sequence>
<organism evidence="1">
    <name type="scientific">Picea sitchensis</name>
    <name type="common">Sitka spruce</name>
    <name type="synonym">Pinus sitchensis</name>
    <dbReference type="NCBI Taxonomy" id="3332"/>
    <lineage>
        <taxon>Eukaryota</taxon>
        <taxon>Viridiplantae</taxon>
        <taxon>Streptophyta</taxon>
        <taxon>Embryophyta</taxon>
        <taxon>Tracheophyta</taxon>
        <taxon>Spermatophyta</taxon>
        <taxon>Pinopsida</taxon>
        <taxon>Pinidae</taxon>
        <taxon>Conifers I</taxon>
        <taxon>Pinales</taxon>
        <taxon>Pinaceae</taxon>
        <taxon>Picea</taxon>
    </lineage>
</organism>
<accession>A9P2I4</accession>
<dbReference type="EMBL" id="EF087862">
    <property type="protein sequence ID" value="ABK27095.1"/>
    <property type="molecule type" value="mRNA"/>
</dbReference>
<protein>
    <submittedName>
        <fullName evidence="1">Uncharacterized protein</fullName>
    </submittedName>
</protein>
<reference evidence="1" key="1">
    <citation type="journal article" date="2008" name="BMC Genomics">
        <title>A conifer genomics resource of 200,000 spruce (Picea spp.) ESTs and 6,464 high-quality, sequence-finished full-length cDNAs for Sitka spruce (Picea sitchensis).</title>
        <authorList>
            <person name="Ralph S.G."/>
            <person name="Chun H.J."/>
            <person name="Kolosova N."/>
            <person name="Cooper D."/>
            <person name="Oddy C."/>
            <person name="Ritland C.E."/>
            <person name="Kirkpatrick R."/>
            <person name="Moore R."/>
            <person name="Barber S."/>
            <person name="Holt R.A."/>
            <person name="Jones S.J."/>
            <person name="Marra M.A."/>
            <person name="Douglas C.J."/>
            <person name="Ritland K."/>
            <person name="Bohlmann J."/>
        </authorList>
    </citation>
    <scope>NUCLEOTIDE SEQUENCE</scope>
    <source>
        <tissue evidence="1">Bark</tissue>
    </source>
</reference>
<name>A9P2I4_PICSI</name>